<dbReference type="PANTHER" id="PTHR30188:SF4">
    <property type="entry name" value="PROTEIN TRIGALACTOSYLDIACYLGLYCEROL 1, CHLOROPLASTIC"/>
    <property type="match status" value="1"/>
</dbReference>
<keyword evidence="9" id="KW-1185">Reference proteome</keyword>
<comment type="similarity">
    <text evidence="2 7">Belongs to the MlaE permease family.</text>
</comment>
<name>A0ABY5Y3G6_9BACT</name>
<keyword evidence="5 7" id="KW-1133">Transmembrane helix</keyword>
<keyword evidence="4 7" id="KW-0812">Transmembrane</keyword>
<accession>A0ABY5Y3G6</accession>
<dbReference type="PANTHER" id="PTHR30188">
    <property type="entry name" value="ABC TRANSPORTER PERMEASE PROTEIN-RELATED"/>
    <property type="match status" value="1"/>
</dbReference>
<evidence type="ECO:0000256" key="6">
    <source>
        <dbReference type="ARBA" id="ARBA00023136"/>
    </source>
</evidence>
<proteinExistence type="inferred from homology"/>
<feature type="transmembrane region" description="Helical" evidence="7">
    <location>
        <begin position="9"/>
        <end position="30"/>
    </location>
</feature>
<keyword evidence="6 7" id="KW-0472">Membrane</keyword>
<gene>
    <name evidence="8" type="ORF">JBF11_04705</name>
</gene>
<feature type="transmembrane region" description="Helical" evidence="7">
    <location>
        <begin position="230"/>
        <end position="254"/>
    </location>
</feature>
<dbReference type="Proteomes" id="UP001058120">
    <property type="component" value="Chromosome"/>
</dbReference>
<dbReference type="Pfam" id="PF02405">
    <property type="entry name" value="MlaE"/>
    <property type="match status" value="1"/>
</dbReference>
<feature type="transmembrane region" description="Helical" evidence="7">
    <location>
        <begin position="145"/>
        <end position="177"/>
    </location>
</feature>
<comment type="subcellular location">
    <subcellularLocation>
        <location evidence="1">Membrane</location>
        <topology evidence="1">Multi-pass membrane protein</topology>
    </subcellularLocation>
</comment>
<feature type="transmembrane region" description="Helical" evidence="7">
    <location>
        <begin position="50"/>
        <end position="75"/>
    </location>
</feature>
<organism evidence="8 9">
    <name type="scientific">Taurinivorans muris</name>
    <dbReference type="NCBI Taxonomy" id="2787751"/>
    <lineage>
        <taxon>Bacteria</taxon>
        <taxon>Pseudomonadati</taxon>
        <taxon>Thermodesulfobacteriota</taxon>
        <taxon>Desulfovibrionia</taxon>
        <taxon>Desulfovibrionales</taxon>
        <taxon>Desulfovibrionaceae</taxon>
        <taxon>Taurinivorans</taxon>
    </lineage>
</organism>
<keyword evidence="3" id="KW-0813">Transport</keyword>
<sequence length="259" mass="27835">MIYKIPIDIFIKILDTLGALTLFLFDAVIATKNVRHLLNKIFNQVFVIGAQSIFVILLIGIFTGLVLGLQAFYAMSMFEAQGMLGSLISLTLIREMGPVLTAIMVAARAGSAMTAEIGVMRISDQIDALEVMDIHPIGYLVSPRLWAALISFPLLTAIFNIIGLIGGYLSACVLLGLNSGRYMSGIESSVMLSDVNGCMLKSLVFAVIVILICCYQGYFVHDRKDSKGPVAVGNATTSAVVTSCVLILVADYVLSSILL</sequence>
<evidence type="ECO:0000256" key="2">
    <source>
        <dbReference type="ARBA" id="ARBA00007556"/>
    </source>
</evidence>
<protein>
    <submittedName>
        <fullName evidence="8">ABC transporter permease</fullName>
    </submittedName>
</protein>
<dbReference type="InterPro" id="IPR003453">
    <property type="entry name" value="ABC_MlaE_roteobac"/>
</dbReference>
<dbReference type="RefSeq" id="WP_334316220.1">
    <property type="nucleotide sequence ID" value="NZ_CP065938.1"/>
</dbReference>
<evidence type="ECO:0000313" key="9">
    <source>
        <dbReference type="Proteomes" id="UP001058120"/>
    </source>
</evidence>
<feature type="transmembrane region" description="Helical" evidence="7">
    <location>
        <begin position="198"/>
        <end position="218"/>
    </location>
</feature>
<evidence type="ECO:0000313" key="8">
    <source>
        <dbReference type="EMBL" id="UWX06610.1"/>
    </source>
</evidence>
<evidence type="ECO:0000256" key="1">
    <source>
        <dbReference type="ARBA" id="ARBA00004141"/>
    </source>
</evidence>
<reference evidence="8" key="1">
    <citation type="submission" date="2020-12" db="EMBL/GenBank/DDBJ databases">
        <title>Taurinivorans muris gen. nov., sp. nov., fundamental and realized metabolic niche of a ubiquitous sulfidogenic bacterium in the murine intestine.</title>
        <authorList>
            <person name="Ye H."/>
            <person name="Hanson B.T."/>
            <person name="Loy A."/>
        </authorList>
    </citation>
    <scope>NUCLEOTIDE SEQUENCE</scope>
    <source>
        <strain evidence="8">LT0009</strain>
    </source>
</reference>
<evidence type="ECO:0000256" key="4">
    <source>
        <dbReference type="ARBA" id="ARBA00022692"/>
    </source>
</evidence>
<evidence type="ECO:0000256" key="5">
    <source>
        <dbReference type="ARBA" id="ARBA00022989"/>
    </source>
</evidence>
<feature type="transmembrane region" description="Helical" evidence="7">
    <location>
        <begin position="87"/>
        <end position="107"/>
    </location>
</feature>
<dbReference type="InterPro" id="IPR030802">
    <property type="entry name" value="Permease_MalE"/>
</dbReference>
<evidence type="ECO:0000256" key="7">
    <source>
        <dbReference type="RuleBase" id="RU362044"/>
    </source>
</evidence>
<dbReference type="EMBL" id="CP065938">
    <property type="protein sequence ID" value="UWX06610.1"/>
    <property type="molecule type" value="Genomic_DNA"/>
</dbReference>
<dbReference type="NCBIfam" id="TIGR00056">
    <property type="entry name" value="MlaE family lipid ABC transporter permease subunit"/>
    <property type="match status" value="1"/>
</dbReference>
<evidence type="ECO:0000256" key="3">
    <source>
        <dbReference type="ARBA" id="ARBA00022448"/>
    </source>
</evidence>